<reference evidence="1 2" key="1">
    <citation type="submission" date="2013-02" db="EMBL/GenBank/DDBJ databases">
        <title>Genome sequence of Clostridium saccharoperbutylacetonicum N1-4(HMT).</title>
        <authorList>
            <person name="Poehlein A."/>
            <person name="Daniel R."/>
        </authorList>
    </citation>
    <scope>NUCLEOTIDE SEQUENCE [LARGE SCALE GENOMIC DNA]</scope>
    <source>
        <strain evidence="2">N1-4(HMT)</strain>
    </source>
</reference>
<dbReference type="HOGENOM" id="CLU_2179278_0_0_9"/>
<organism evidence="1 2">
    <name type="scientific">Clostridium saccharoperbutylacetonicum N1-4(HMT)</name>
    <dbReference type="NCBI Taxonomy" id="931276"/>
    <lineage>
        <taxon>Bacteria</taxon>
        <taxon>Bacillati</taxon>
        <taxon>Bacillota</taxon>
        <taxon>Clostridia</taxon>
        <taxon>Eubacteriales</taxon>
        <taxon>Clostridiaceae</taxon>
        <taxon>Clostridium</taxon>
    </lineage>
</organism>
<dbReference type="SUPFAM" id="SSF50447">
    <property type="entry name" value="Translation proteins"/>
    <property type="match status" value="1"/>
</dbReference>
<dbReference type="InterPro" id="IPR009000">
    <property type="entry name" value="Transl_B-barrel_sf"/>
</dbReference>
<proteinExistence type="predicted"/>
<dbReference type="AlphaFoldDB" id="M1LVM1"/>
<dbReference type="Gene3D" id="2.40.30.10">
    <property type="entry name" value="Translation factors"/>
    <property type="match status" value="1"/>
</dbReference>
<evidence type="ECO:0000313" key="2">
    <source>
        <dbReference type="Proteomes" id="UP000011728"/>
    </source>
</evidence>
<dbReference type="eggNOG" id="ENOG5030INN">
    <property type="taxonomic scope" value="Bacteria"/>
</dbReference>
<dbReference type="EMBL" id="CP004121">
    <property type="protein sequence ID" value="AGF57200.1"/>
    <property type="molecule type" value="Genomic_DNA"/>
</dbReference>
<evidence type="ECO:0000313" key="1">
    <source>
        <dbReference type="EMBL" id="AGF57200.1"/>
    </source>
</evidence>
<sequence length="109" mass="11920">MGVLSKLFGKKSKLQSKDLASIYTLSIDEIFTIKNLGCSVVGMVRGADIRVNEEVDVVDANGNRLASKIKGMEHPKVGNMDVAHVGILLTNIEEKQLHKSDVLTNEKIN</sequence>
<dbReference type="OrthoDB" id="1909709at2"/>
<keyword evidence="2" id="KW-1185">Reference proteome</keyword>
<protein>
    <submittedName>
        <fullName evidence="1">Uncharacterized protein</fullName>
    </submittedName>
</protein>
<dbReference type="KEGG" id="csr:Cspa_c34390"/>
<dbReference type="PATRIC" id="fig|931276.5.peg.3462"/>
<gene>
    <name evidence="1" type="ORF">Cspa_c34390</name>
</gene>
<name>M1LVM1_9CLOT</name>
<dbReference type="RefSeq" id="WP_015393518.1">
    <property type="nucleotide sequence ID" value="NC_020291.1"/>
</dbReference>
<dbReference type="STRING" id="36745.CLSAP_32030"/>
<dbReference type="Proteomes" id="UP000011728">
    <property type="component" value="Chromosome"/>
</dbReference>
<accession>M1LVM1</accession>